<dbReference type="InterPro" id="IPR036291">
    <property type="entry name" value="NAD(P)-bd_dom_sf"/>
</dbReference>
<dbReference type="PANTHER" id="PTHR43245">
    <property type="entry name" value="BIFUNCTIONAL POLYMYXIN RESISTANCE PROTEIN ARNA"/>
    <property type="match status" value="1"/>
</dbReference>
<sequence length="312" mass="33809">MTGASGSVGTCLTKLLSENNHQVVAIGRHAPGQLPQGVIHKIIDIQPATNWEEALNGVDALVHMADGFNAFEHLAAGASNEAGQERYKATLNLARAAIRAGVKNFIYLSTIKAMAGSWAKEILNENSPARPQSLYGQLKLAAEEKIIQLATNSATRVISLRFPIVFGARSDGNFTRLLQLANSGLPLPLSGLKARRSLISLTSLSDAIATSIENTSATAGTYLVQDDAASLDDLLTVLRAAINRPARLFYLPEILMGPLVFVPGARNIATRLLKPLQIDDRLFRDRFSWQPPVNMKDELKRAAIIFKSGKYL</sequence>
<evidence type="ECO:0000313" key="2">
    <source>
        <dbReference type="EMBL" id="VAW20145.1"/>
    </source>
</evidence>
<proteinExistence type="predicted"/>
<dbReference type="InterPro" id="IPR001509">
    <property type="entry name" value="Epimerase_deHydtase"/>
</dbReference>
<dbReference type="AlphaFoldDB" id="A0A3B0TN96"/>
<protein>
    <recommendedName>
        <fullName evidence="1">NAD-dependent epimerase/dehydratase domain-containing protein</fullName>
    </recommendedName>
</protein>
<gene>
    <name evidence="2" type="ORF">MNBD_ALPHA12-2054</name>
</gene>
<dbReference type="SUPFAM" id="SSF51735">
    <property type="entry name" value="NAD(P)-binding Rossmann-fold domains"/>
    <property type="match status" value="1"/>
</dbReference>
<dbReference type="PANTHER" id="PTHR43245:SF58">
    <property type="entry name" value="BLL5923 PROTEIN"/>
    <property type="match status" value="1"/>
</dbReference>
<dbReference type="Pfam" id="PF01370">
    <property type="entry name" value="Epimerase"/>
    <property type="match status" value="1"/>
</dbReference>
<evidence type="ECO:0000259" key="1">
    <source>
        <dbReference type="Pfam" id="PF01370"/>
    </source>
</evidence>
<accession>A0A3B0TN96</accession>
<name>A0A3B0TN96_9ZZZZ</name>
<organism evidence="2">
    <name type="scientific">hydrothermal vent metagenome</name>
    <dbReference type="NCBI Taxonomy" id="652676"/>
    <lineage>
        <taxon>unclassified sequences</taxon>
        <taxon>metagenomes</taxon>
        <taxon>ecological metagenomes</taxon>
    </lineage>
</organism>
<feature type="domain" description="NAD-dependent epimerase/dehydratase" evidence="1">
    <location>
        <begin position="1"/>
        <end position="217"/>
    </location>
</feature>
<dbReference type="Gene3D" id="3.40.50.720">
    <property type="entry name" value="NAD(P)-binding Rossmann-like Domain"/>
    <property type="match status" value="1"/>
</dbReference>
<dbReference type="EMBL" id="UOEO01000131">
    <property type="protein sequence ID" value="VAW20145.1"/>
    <property type="molecule type" value="Genomic_DNA"/>
</dbReference>
<dbReference type="InterPro" id="IPR050177">
    <property type="entry name" value="Lipid_A_modif_metabolic_enz"/>
</dbReference>
<reference evidence="2" key="1">
    <citation type="submission" date="2018-06" db="EMBL/GenBank/DDBJ databases">
        <authorList>
            <person name="Zhirakovskaya E."/>
        </authorList>
    </citation>
    <scope>NUCLEOTIDE SEQUENCE</scope>
</reference>